<dbReference type="PIRSF" id="PIRSF016184">
    <property type="entry name" value="PhzC_PhzF"/>
    <property type="match status" value="1"/>
</dbReference>
<dbReference type="SUPFAM" id="SSF54506">
    <property type="entry name" value="Diaminopimelate epimerase-like"/>
    <property type="match status" value="1"/>
</dbReference>
<dbReference type="InterPro" id="IPR003719">
    <property type="entry name" value="Phenazine_PhzF-like"/>
</dbReference>
<dbReference type="PANTHER" id="PTHR13774">
    <property type="entry name" value="PHENAZINE BIOSYNTHESIS PROTEIN"/>
    <property type="match status" value="1"/>
</dbReference>
<evidence type="ECO:0000256" key="1">
    <source>
        <dbReference type="ARBA" id="ARBA00008270"/>
    </source>
</evidence>
<accession>A0ABY7YVJ0</accession>
<organism evidence="2 3">
    <name type="scientific">Devosia rhodophyticola</name>
    <dbReference type="NCBI Taxonomy" id="3026423"/>
    <lineage>
        <taxon>Bacteria</taxon>
        <taxon>Pseudomonadati</taxon>
        <taxon>Pseudomonadota</taxon>
        <taxon>Alphaproteobacteria</taxon>
        <taxon>Hyphomicrobiales</taxon>
        <taxon>Devosiaceae</taxon>
        <taxon>Devosia</taxon>
    </lineage>
</organism>
<dbReference type="Gene3D" id="3.10.310.10">
    <property type="entry name" value="Diaminopimelate Epimerase, Chain A, domain 1"/>
    <property type="match status" value="2"/>
</dbReference>
<dbReference type="Proteomes" id="UP001222118">
    <property type="component" value="Chromosome"/>
</dbReference>
<dbReference type="EMBL" id="CP118247">
    <property type="protein sequence ID" value="WDR05378.1"/>
    <property type="molecule type" value="Genomic_DNA"/>
</dbReference>
<comment type="similarity">
    <text evidence="1">Belongs to the PhzF family.</text>
</comment>
<protein>
    <submittedName>
        <fullName evidence="2">PhzF family phenazine biosynthesis protein</fullName>
    </submittedName>
</protein>
<evidence type="ECO:0000313" key="3">
    <source>
        <dbReference type="Proteomes" id="UP001222118"/>
    </source>
</evidence>
<reference evidence="2 3" key="1">
    <citation type="submission" date="2023-02" db="EMBL/GenBank/DDBJ databases">
        <title>Devosia chondri sp. nov., isolated from the phycosphere of marine algae.</title>
        <authorList>
            <person name="Kim J.M."/>
            <person name="Lee J.K."/>
            <person name="Choi B.J."/>
            <person name="Bayburt H."/>
            <person name="Jeon C.O."/>
        </authorList>
    </citation>
    <scope>NUCLEOTIDE SEQUENCE [LARGE SCALE GENOMIC DNA]</scope>
    <source>
        <strain evidence="2 3">G2-5</strain>
    </source>
</reference>
<dbReference type="Pfam" id="PF02567">
    <property type="entry name" value="PhzC-PhzF"/>
    <property type="match status" value="1"/>
</dbReference>
<dbReference type="PANTHER" id="PTHR13774:SF32">
    <property type="entry name" value="ANTISENSE-ENHANCING SEQUENCE 1"/>
    <property type="match status" value="1"/>
</dbReference>
<gene>
    <name evidence="2" type="ORF">PSQ90_13970</name>
</gene>
<dbReference type="NCBIfam" id="TIGR00654">
    <property type="entry name" value="PhzF_family"/>
    <property type="match status" value="1"/>
</dbReference>
<dbReference type="RefSeq" id="WP_282210897.1">
    <property type="nucleotide sequence ID" value="NZ_CP118247.1"/>
</dbReference>
<evidence type="ECO:0000313" key="2">
    <source>
        <dbReference type="EMBL" id="WDR05378.1"/>
    </source>
</evidence>
<name>A0ABY7YVJ0_9HYPH</name>
<keyword evidence="3" id="KW-1185">Reference proteome</keyword>
<sequence>MALDYLLLDVFTRERLQGNPLAVVLHADGLRDKQMQAVAQEFNLSETVFLQKPAVERNSAAVRIFTPSQELPFAGHPTIGAAVVLGLANKANAVRIEEKIGLITALFERVDKQSGEARFTLPRLPEQVAPAADRFAIALALGIDADEVGCGPFKPAVYSAGNIFHLVPVRDAGVLARIERNYGVWGQAFPHGRQSVYVFTQTPDEPNTDLAARMFSPGMGMSEDPGTGSAAAALIGLLAAHETTADGQVDLMLRQGQEMGRLCRIEIQMRKKNDVLDHGAIGGHAIIVGEGRLMLD</sequence>
<proteinExistence type="inferred from homology"/>